<feature type="transmembrane region" description="Helical" evidence="3">
    <location>
        <begin position="270"/>
        <end position="290"/>
    </location>
</feature>
<feature type="transmembrane region" description="Helical" evidence="3">
    <location>
        <begin position="181"/>
        <end position="202"/>
    </location>
</feature>
<organism evidence="5 6">
    <name type="scientific">Staphylococcus lloydii</name>
    <dbReference type="NCBI Taxonomy" id="2781774"/>
    <lineage>
        <taxon>Bacteria</taxon>
        <taxon>Bacillati</taxon>
        <taxon>Bacillota</taxon>
        <taxon>Bacilli</taxon>
        <taxon>Bacillales</taxon>
        <taxon>Staphylococcaceae</taxon>
        <taxon>Staphylococcus</taxon>
    </lineage>
</organism>
<dbReference type="Proteomes" id="UP000594455">
    <property type="component" value="Chromosome"/>
</dbReference>
<reference evidence="5 6" key="1">
    <citation type="submission" date="2020-10" db="EMBL/GenBank/DDBJ databases">
        <title>Closed genome sequences of Staphylococcus lloydii sp. nov. and Staphylococcus durrellii sp. nov. Isolated from Captive Fruit Bats (Pteropus livingstonii).</title>
        <authorList>
            <person name="Fountain K."/>
        </authorList>
    </citation>
    <scope>NUCLEOTIDE SEQUENCE [LARGE SCALE GENOMIC DNA]</scope>
    <source>
        <strain evidence="5 6">23_2_7_LY</strain>
    </source>
</reference>
<evidence type="ECO:0000256" key="1">
    <source>
        <dbReference type="ARBA" id="ARBA00004127"/>
    </source>
</evidence>
<feature type="transmembrane region" description="Helical" evidence="3">
    <location>
        <begin position="214"/>
        <end position="235"/>
    </location>
</feature>
<dbReference type="PANTHER" id="PTHR12715">
    <property type="entry name" value="TRANSPORTER, DRUG/METABOLITE EXPORTER FAMILY"/>
    <property type="match status" value="1"/>
</dbReference>
<comment type="similarity">
    <text evidence="2">Belongs to the EamA transporter family.</text>
</comment>
<protein>
    <submittedName>
        <fullName evidence="5">DMT family transporter</fullName>
    </submittedName>
</protein>
<feature type="transmembrane region" description="Helical" evidence="3">
    <location>
        <begin position="247"/>
        <end position="264"/>
    </location>
</feature>
<dbReference type="PANTHER" id="PTHR12715:SF4">
    <property type="entry name" value="EAMA DOMAIN-CONTAINING PROTEIN"/>
    <property type="match status" value="1"/>
</dbReference>
<dbReference type="RefSeq" id="WP_195718991.1">
    <property type="nucleotide sequence ID" value="NZ_CP064056.1"/>
</dbReference>
<keyword evidence="3" id="KW-0472">Membrane</keyword>
<gene>
    <name evidence="5" type="ORF">ISP08_00840</name>
</gene>
<evidence type="ECO:0000259" key="4">
    <source>
        <dbReference type="Pfam" id="PF00892"/>
    </source>
</evidence>
<name>A0A7T1B043_9STAP</name>
<evidence type="ECO:0000256" key="3">
    <source>
        <dbReference type="SAM" id="Phobius"/>
    </source>
</evidence>
<keyword evidence="6" id="KW-1185">Reference proteome</keyword>
<dbReference type="InterPro" id="IPR000620">
    <property type="entry name" value="EamA_dom"/>
</dbReference>
<sequence>MLNIKINKSILLAFGVTIFLWASAFPVIKLALQDFKAENLSALRLIIGSLLLCIIGIIKKVPLPLLKDIPFILLLGFCGFTVYHTSLSIGEYYVSAGIASLLVTTTPIFSALLAIFFLREKFSKLAWMGSIIAFLGVALISLGSEGNITVVVIGVILILFASLGESIYFVFQKRYLDKYGFIPFTIYTIVSGAIFMLLFLPGSYNEVQTASTTSLLAVLYLGIFPTVIPYFALAFTIQKIGVSDATISLYLTPLVSILLSYLLLGEIPTLIVIGGGIITLIGVSIVVISVDNH</sequence>
<evidence type="ECO:0000256" key="2">
    <source>
        <dbReference type="ARBA" id="ARBA00007362"/>
    </source>
</evidence>
<evidence type="ECO:0000313" key="6">
    <source>
        <dbReference type="Proteomes" id="UP000594455"/>
    </source>
</evidence>
<dbReference type="KEGG" id="sllo:ISP08_00840"/>
<feature type="transmembrane region" description="Helical" evidence="3">
    <location>
        <begin position="92"/>
        <end position="118"/>
    </location>
</feature>
<comment type="subcellular location">
    <subcellularLocation>
        <location evidence="1">Endomembrane system</location>
        <topology evidence="1">Multi-pass membrane protein</topology>
    </subcellularLocation>
</comment>
<dbReference type="Pfam" id="PF00892">
    <property type="entry name" value="EamA"/>
    <property type="match status" value="2"/>
</dbReference>
<dbReference type="InterPro" id="IPR052756">
    <property type="entry name" value="Alkyne_AA_exporter"/>
</dbReference>
<feature type="transmembrane region" description="Helical" evidence="3">
    <location>
        <begin position="65"/>
        <end position="86"/>
    </location>
</feature>
<feature type="transmembrane region" description="Helical" evidence="3">
    <location>
        <begin position="125"/>
        <end position="142"/>
    </location>
</feature>
<keyword evidence="3" id="KW-0812">Transmembrane</keyword>
<accession>A0A7T1B043</accession>
<feature type="domain" description="EamA" evidence="4">
    <location>
        <begin position="9"/>
        <end position="141"/>
    </location>
</feature>
<keyword evidence="3" id="KW-1133">Transmembrane helix</keyword>
<feature type="transmembrane region" description="Helical" evidence="3">
    <location>
        <begin position="40"/>
        <end position="58"/>
    </location>
</feature>
<dbReference type="EMBL" id="CP064056">
    <property type="protein sequence ID" value="QPM75314.1"/>
    <property type="molecule type" value="Genomic_DNA"/>
</dbReference>
<dbReference type="AlphaFoldDB" id="A0A7T1B043"/>
<proteinExistence type="inferred from homology"/>
<dbReference type="SUPFAM" id="SSF103481">
    <property type="entry name" value="Multidrug resistance efflux transporter EmrE"/>
    <property type="match status" value="2"/>
</dbReference>
<evidence type="ECO:0000313" key="5">
    <source>
        <dbReference type="EMBL" id="QPM75314.1"/>
    </source>
</evidence>
<dbReference type="GO" id="GO:0016020">
    <property type="term" value="C:membrane"/>
    <property type="evidence" value="ECO:0007669"/>
    <property type="project" value="InterPro"/>
</dbReference>
<dbReference type="InterPro" id="IPR037185">
    <property type="entry name" value="EmrE-like"/>
</dbReference>
<feature type="domain" description="EamA" evidence="4">
    <location>
        <begin position="153"/>
        <end position="287"/>
    </location>
</feature>
<feature type="transmembrane region" description="Helical" evidence="3">
    <location>
        <begin position="148"/>
        <end position="169"/>
    </location>
</feature>